<dbReference type="EMBL" id="GBXM01033172">
    <property type="protein sequence ID" value="JAH75405.1"/>
    <property type="molecule type" value="Transcribed_RNA"/>
</dbReference>
<proteinExistence type="predicted"/>
<reference evidence="1" key="1">
    <citation type="submission" date="2014-11" db="EMBL/GenBank/DDBJ databases">
        <authorList>
            <person name="Amaro Gonzalez C."/>
        </authorList>
    </citation>
    <scope>NUCLEOTIDE SEQUENCE</scope>
</reference>
<sequence length="24" mass="2683">MITPLLLVGWLRAESPGMEINERG</sequence>
<protein>
    <submittedName>
        <fullName evidence="1">Uncharacterized protein</fullName>
    </submittedName>
</protein>
<dbReference type="AlphaFoldDB" id="A0A0E9VD81"/>
<name>A0A0E9VD81_ANGAN</name>
<reference evidence="1" key="2">
    <citation type="journal article" date="2015" name="Fish Shellfish Immunol.">
        <title>Early steps in the European eel (Anguilla anguilla)-Vibrio vulnificus interaction in the gills: Role of the RtxA13 toxin.</title>
        <authorList>
            <person name="Callol A."/>
            <person name="Pajuelo D."/>
            <person name="Ebbesson L."/>
            <person name="Teles M."/>
            <person name="MacKenzie S."/>
            <person name="Amaro C."/>
        </authorList>
    </citation>
    <scope>NUCLEOTIDE SEQUENCE</scope>
</reference>
<evidence type="ECO:0000313" key="1">
    <source>
        <dbReference type="EMBL" id="JAH75405.1"/>
    </source>
</evidence>
<organism evidence="1">
    <name type="scientific">Anguilla anguilla</name>
    <name type="common">European freshwater eel</name>
    <name type="synonym">Muraena anguilla</name>
    <dbReference type="NCBI Taxonomy" id="7936"/>
    <lineage>
        <taxon>Eukaryota</taxon>
        <taxon>Metazoa</taxon>
        <taxon>Chordata</taxon>
        <taxon>Craniata</taxon>
        <taxon>Vertebrata</taxon>
        <taxon>Euteleostomi</taxon>
        <taxon>Actinopterygii</taxon>
        <taxon>Neopterygii</taxon>
        <taxon>Teleostei</taxon>
        <taxon>Anguilliformes</taxon>
        <taxon>Anguillidae</taxon>
        <taxon>Anguilla</taxon>
    </lineage>
</organism>
<accession>A0A0E9VD81</accession>